<evidence type="ECO:0000313" key="8">
    <source>
        <dbReference type="Proteomes" id="UP000194546"/>
    </source>
</evidence>
<evidence type="ECO:0000256" key="1">
    <source>
        <dbReference type="ARBA" id="ARBA00004141"/>
    </source>
</evidence>
<evidence type="ECO:0000256" key="3">
    <source>
        <dbReference type="ARBA" id="ARBA00022989"/>
    </source>
</evidence>
<evidence type="ECO:0000313" key="7">
    <source>
        <dbReference type="EMBL" id="OTP66852.1"/>
    </source>
</evidence>
<dbReference type="EMBL" id="NBTY01000199">
    <property type="protein sequence ID" value="OTP66852.1"/>
    <property type="molecule type" value="Genomic_DNA"/>
</dbReference>
<comment type="subcellular location">
    <subcellularLocation>
        <location evidence="1">Membrane</location>
        <topology evidence="1">Multi-pass membrane protein</topology>
    </subcellularLocation>
</comment>
<dbReference type="RefSeq" id="WP_086383667.1">
    <property type="nucleotide sequence ID" value="NZ_NBTY01000199.1"/>
</dbReference>
<keyword evidence="4 5" id="KW-0472">Membrane</keyword>
<comment type="caution">
    <text evidence="7">The sequence shown here is derived from an EMBL/GenBank/DDBJ whole genome shotgun (WGS) entry which is preliminary data.</text>
</comment>
<dbReference type="GO" id="GO:0016020">
    <property type="term" value="C:membrane"/>
    <property type="evidence" value="ECO:0007669"/>
    <property type="project" value="UniProtKB-SubCell"/>
</dbReference>
<feature type="transmembrane region" description="Helical" evidence="5">
    <location>
        <begin position="136"/>
        <end position="156"/>
    </location>
</feature>
<feature type="transmembrane region" description="Helical" evidence="5">
    <location>
        <begin position="261"/>
        <end position="278"/>
    </location>
</feature>
<feature type="transmembrane region" description="Helical" evidence="5">
    <location>
        <begin position="162"/>
        <end position="182"/>
    </location>
</feature>
<dbReference type="Pfam" id="PF13515">
    <property type="entry name" value="FUSC_2"/>
    <property type="match status" value="1"/>
</dbReference>
<feature type="transmembrane region" description="Helical" evidence="5">
    <location>
        <begin position="284"/>
        <end position="300"/>
    </location>
</feature>
<evidence type="ECO:0000256" key="2">
    <source>
        <dbReference type="ARBA" id="ARBA00022692"/>
    </source>
</evidence>
<gene>
    <name evidence="7" type="ORF">PAMC26510_33990</name>
</gene>
<dbReference type="AlphaFoldDB" id="A0A242M6Y5"/>
<protein>
    <submittedName>
        <fullName evidence="7">Putative membrane protein</fullName>
    </submittedName>
</protein>
<reference evidence="7 8" key="1">
    <citation type="submission" date="2017-03" db="EMBL/GenBank/DDBJ databases">
        <title>Genome analysis of strain PAMC 26510.</title>
        <authorList>
            <person name="Oh H.-M."/>
            <person name="Yang J.-A."/>
        </authorList>
    </citation>
    <scope>NUCLEOTIDE SEQUENCE [LARGE SCALE GENOMIC DNA]</scope>
    <source>
        <strain evidence="7 8">PAMC 26510</strain>
    </source>
</reference>
<feature type="domain" description="Integral membrane bound transporter" evidence="6">
    <location>
        <begin position="227"/>
        <end position="346"/>
    </location>
</feature>
<accession>A0A242M6Y5</accession>
<keyword evidence="2 5" id="KW-0812">Transmembrane</keyword>
<proteinExistence type="predicted"/>
<organism evidence="7 8">
    <name type="scientific">Caballeronia sordidicola</name>
    <name type="common">Burkholderia sordidicola</name>
    <dbReference type="NCBI Taxonomy" id="196367"/>
    <lineage>
        <taxon>Bacteria</taxon>
        <taxon>Pseudomonadati</taxon>
        <taxon>Pseudomonadota</taxon>
        <taxon>Betaproteobacteria</taxon>
        <taxon>Burkholderiales</taxon>
        <taxon>Burkholderiaceae</taxon>
        <taxon>Caballeronia</taxon>
    </lineage>
</organism>
<evidence type="ECO:0000256" key="4">
    <source>
        <dbReference type="ARBA" id="ARBA00023136"/>
    </source>
</evidence>
<evidence type="ECO:0000259" key="6">
    <source>
        <dbReference type="Pfam" id="PF13515"/>
    </source>
</evidence>
<evidence type="ECO:0000256" key="5">
    <source>
        <dbReference type="SAM" id="Phobius"/>
    </source>
</evidence>
<dbReference type="Proteomes" id="UP000194546">
    <property type="component" value="Unassembled WGS sequence"/>
</dbReference>
<name>A0A242M6Y5_CABSO</name>
<keyword evidence="3 5" id="KW-1133">Transmembrane helix</keyword>
<feature type="transmembrane region" description="Helical" evidence="5">
    <location>
        <begin position="111"/>
        <end position="131"/>
    </location>
</feature>
<feature type="transmembrane region" description="Helical" evidence="5">
    <location>
        <begin position="88"/>
        <end position="105"/>
    </location>
</feature>
<feature type="transmembrane region" description="Helical" evidence="5">
    <location>
        <begin position="307"/>
        <end position="331"/>
    </location>
</feature>
<feature type="transmembrane region" description="Helical" evidence="5">
    <location>
        <begin position="337"/>
        <end position="354"/>
    </location>
</feature>
<dbReference type="InterPro" id="IPR049453">
    <property type="entry name" value="Memb_transporter_dom"/>
</dbReference>
<sequence length="355" mass="36435">MIEDAHTTRNRLNAAVCWLDRVDPGTHRRIKGLRLVTAYGIAAALGTLHDVAIGLPGSASLGFLAGNIALWASVSEGKTTRAQSSRDLALLSLAAALGALVFVVMSRPLALAGLAGPELVLVSGAFLTGYLKRFGVLGAGIGSQVFIGELLAYGARLTTADLRAISVAALIAAVASIVPRVLSGPAERPVSIAALSAGPASDSHRCSPEFCMGLQASIAALIIVGLNESIGLVESSWAITACTYVVAGSASGTMLRVRRRIVGTLIGVPLGLACLPVAEHAPLLIWIAAALAIIVYAMALPERYDIACGAFAFTLIVTLAASGVHSLALLVARAWETLLGGTLGLAAAMFIFPLR</sequence>